<dbReference type="Gene3D" id="3.30.1050.10">
    <property type="entry name" value="SCP2 sterol-binding domain"/>
    <property type="match status" value="1"/>
</dbReference>
<dbReference type="InterPro" id="IPR036527">
    <property type="entry name" value="SCP2_sterol-bd_dom_sf"/>
</dbReference>
<dbReference type="GO" id="GO:0018812">
    <property type="term" value="F:3-hydroxyacyl-CoA dehydratase activity"/>
    <property type="evidence" value="ECO:0007669"/>
    <property type="project" value="UniProtKB-ARBA"/>
</dbReference>
<comment type="subcellular location">
    <subcellularLocation>
        <location evidence="1">Peroxisome</location>
    </subcellularLocation>
</comment>
<dbReference type="Pfam" id="PF02036">
    <property type="entry name" value="SCP2"/>
    <property type="match status" value="1"/>
</dbReference>
<evidence type="ECO:0000259" key="5">
    <source>
        <dbReference type="Pfam" id="PF01575"/>
    </source>
</evidence>
<dbReference type="Pfam" id="PF22622">
    <property type="entry name" value="MFE-2_hydrat-2_N"/>
    <property type="match status" value="1"/>
</dbReference>
<evidence type="ECO:0000259" key="6">
    <source>
        <dbReference type="Pfam" id="PF02036"/>
    </source>
</evidence>
<dbReference type="InterPro" id="IPR029069">
    <property type="entry name" value="HotDog_dom_sf"/>
</dbReference>
<sequence length="417" mass="45672">MDPQKARQWRPEPSIMDYSTRDAVIYALGLGCNVKDDLQYLYENHQDFQVFPTFVVRPGLTSISLDGAPGIAFDLQNILHGEQYIELINPIPDDGQFRTEVQIVDILDKGNSAVIVTNATTYDNKTNQKLAVQQFGTFQVGSGKFGGNRTNPGEKTAVPVPKRTPDKVLELQTTVDQAALYRHGSGDMNPLHIDKQFAKVAGFKQPILHGLCTMGVSTRAVLKAYGNNDGNNFKAIKVRFSAPVVPGQTLKVEMWKEGNRIHFQTKVKETDKIVISSAYIDLKSASATASSEVISASSEELVSDAIFAQINEQLPHQQGICKKINSIVLYDITKNGKHAAYYTLDLKTGPEGKAFKGEPKEKPAVTVIVDDQDFLKVVTGELSGMKAFMSGKLKARGNVLVLQKLQGVLSGATQSKL</sequence>
<dbReference type="Proteomes" id="UP000783686">
    <property type="component" value="Unassembled WGS sequence"/>
</dbReference>
<dbReference type="GO" id="GO:0003857">
    <property type="term" value="F:(3S)-3-hydroxyacyl-CoA dehydrogenase (NAD+) activity"/>
    <property type="evidence" value="ECO:0007669"/>
    <property type="project" value="TreeGrafter"/>
</dbReference>
<dbReference type="GO" id="GO:0044594">
    <property type="term" value="F:17-beta-hydroxysteroid dehydrogenase (NAD+) activity"/>
    <property type="evidence" value="ECO:0007669"/>
    <property type="project" value="TreeGrafter"/>
</dbReference>
<feature type="domain" description="SCP2" evidence="6">
    <location>
        <begin position="307"/>
        <end position="409"/>
    </location>
</feature>
<evidence type="ECO:0000256" key="2">
    <source>
        <dbReference type="ARBA" id="ARBA00006484"/>
    </source>
</evidence>
<dbReference type="OrthoDB" id="3592703at2759"/>
<feature type="domain" description="Peroxisomal multifunctional enzyme type 2-like N-terminal" evidence="7">
    <location>
        <begin position="17"/>
        <end position="141"/>
    </location>
</feature>
<evidence type="ECO:0000313" key="9">
    <source>
        <dbReference type="Proteomes" id="UP000614601"/>
    </source>
</evidence>
<evidence type="ECO:0000259" key="7">
    <source>
        <dbReference type="Pfam" id="PF22622"/>
    </source>
</evidence>
<protein>
    <submittedName>
        <fullName evidence="8">Uncharacterized protein</fullName>
    </submittedName>
</protein>
<dbReference type="PANTHER" id="PTHR13078:SF56">
    <property type="entry name" value="PEROXISOMAL MULTIFUNCTIONAL ENZYME TYPE 2"/>
    <property type="match status" value="1"/>
</dbReference>
<evidence type="ECO:0000256" key="4">
    <source>
        <dbReference type="ARBA" id="ARBA00023239"/>
    </source>
</evidence>
<dbReference type="EMBL" id="CAJFCW020000002">
    <property type="protein sequence ID" value="CAG9095824.1"/>
    <property type="molecule type" value="Genomic_DNA"/>
</dbReference>
<dbReference type="PANTHER" id="PTHR13078">
    <property type="entry name" value="PEROXISOMAL MULTIFUNCTIONAL ENZYME TYPE 2-RELATED"/>
    <property type="match status" value="1"/>
</dbReference>
<dbReference type="FunFam" id="3.10.129.10:FF:000013">
    <property type="entry name" value="Peroxisomal multifunctional enzyme type 2"/>
    <property type="match status" value="1"/>
</dbReference>
<dbReference type="InterPro" id="IPR054357">
    <property type="entry name" value="MFE-2_N"/>
</dbReference>
<keyword evidence="3" id="KW-0576">Peroxisome</keyword>
<name>A0A811KBW1_9BILA</name>
<evidence type="ECO:0000256" key="3">
    <source>
        <dbReference type="ARBA" id="ARBA00023140"/>
    </source>
</evidence>
<comment type="caution">
    <text evidence="8">The sequence shown here is derived from an EMBL/GenBank/DDBJ whole genome shotgun (WGS) entry which is preliminary data.</text>
</comment>
<accession>A0A811KBW1</accession>
<proteinExistence type="inferred from homology"/>
<dbReference type="EMBL" id="CAJFDH010000002">
    <property type="protein sequence ID" value="CAD5212395.1"/>
    <property type="molecule type" value="Genomic_DNA"/>
</dbReference>
<dbReference type="Proteomes" id="UP000614601">
    <property type="component" value="Unassembled WGS sequence"/>
</dbReference>
<dbReference type="Pfam" id="PF01575">
    <property type="entry name" value="MaoC_dehydratas"/>
    <property type="match status" value="1"/>
</dbReference>
<dbReference type="GO" id="GO:0006635">
    <property type="term" value="P:fatty acid beta-oxidation"/>
    <property type="evidence" value="ECO:0007669"/>
    <property type="project" value="TreeGrafter"/>
</dbReference>
<dbReference type="SUPFAM" id="SSF55718">
    <property type="entry name" value="SCP-like"/>
    <property type="match status" value="1"/>
</dbReference>
<evidence type="ECO:0000256" key="1">
    <source>
        <dbReference type="ARBA" id="ARBA00004275"/>
    </source>
</evidence>
<dbReference type="Gene3D" id="3.10.129.10">
    <property type="entry name" value="Hotdog Thioesterase"/>
    <property type="match status" value="1"/>
</dbReference>
<dbReference type="InterPro" id="IPR003033">
    <property type="entry name" value="SCP2_sterol-bd_dom"/>
</dbReference>
<dbReference type="SUPFAM" id="SSF54637">
    <property type="entry name" value="Thioesterase/thiol ester dehydrase-isomerase"/>
    <property type="match status" value="2"/>
</dbReference>
<organism evidence="8 9">
    <name type="scientific">Bursaphelenchus okinawaensis</name>
    <dbReference type="NCBI Taxonomy" id="465554"/>
    <lineage>
        <taxon>Eukaryota</taxon>
        <taxon>Metazoa</taxon>
        <taxon>Ecdysozoa</taxon>
        <taxon>Nematoda</taxon>
        <taxon>Chromadorea</taxon>
        <taxon>Rhabditida</taxon>
        <taxon>Tylenchina</taxon>
        <taxon>Tylenchomorpha</taxon>
        <taxon>Aphelenchoidea</taxon>
        <taxon>Aphelenchoididae</taxon>
        <taxon>Bursaphelenchus</taxon>
    </lineage>
</organism>
<keyword evidence="9" id="KW-1185">Reference proteome</keyword>
<keyword evidence="4" id="KW-0456">Lyase</keyword>
<feature type="domain" description="MaoC-like" evidence="5">
    <location>
        <begin position="160"/>
        <end position="276"/>
    </location>
</feature>
<dbReference type="CDD" id="cd03448">
    <property type="entry name" value="HDE_HSD"/>
    <property type="match status" value="1"/>
</dbReference>
<comment type="similarity">
    <text evidence="2">Belongs to the short-chain dehydrogenases/reductases (SDR) family.</text>
</comment>
<reference evidence="8" key="1">
    <citation type="submission" date="2020-09" db="EMBL/GenBank/DDBJ databases">
        <authorList>
            <person name="Kikuchi T."/>
        </authorList>
    </citation>
    <scope>NUCLEOTIDE SEQUENCE</scope>
    <source>
        <strain evidence="8">SH1</strain>
    </source>
</reference>
<dbReference type="AlphaFoldDB" id="A0A811KBW1"/>
<evidence type="ECO:0000313" key="8">
    <source>
        <dbReference type="EMBL" id="CAD5212395.1"/>
    </source>
</evidence>
<gene>
    <name evidence="8" type="ORF">BOKJ2_LOCUS4196</name>
</gene>
<dbReference type="GO" id="GO:0005777">
    <property type="term" value="C:peroxisome"/>
    <property type="evidence" value="ECO:0007669"/>
    <property type="project" value="UniProtKB-SubCell"/>
</dbReference>
<dbReference type="InterPro" id="IPR002539">
    <property type="entry name" value="MaoC-like_dom"/>
</dbReference>